<dbReference type="EMBL" id="OX460343">
    <property type="protein sequence ID" value="CAI9181090.1"/>
    <property type="molecule type" value="Genomic_DNA"/>
</dbReference>
<protein>
    <submittedName>
        <fullName evidence="1">Uncharacterized protein</fullName>
    </submittedName>
</protein>
<sequence length="101" mass="10568">MEPEPVSSCPLCPSACLPSTFPLSEKGVSQLFLKVHPSAGGLDPLPSLSYEFVFVSPARFGSKAESPTMSASEIVIGSGECGYCELVPQDLCCVLDTKPAT</sequence>
<accession>A0ABN9A4A1</accession>
<proteinExistence type="predicted"/>
<name>A0ABN9A4A1_RANTA</name>
<dbReference type="Proteomes" id="UP001176941">
    <property type="component" value="Chromosome X"/>
</dbReference>
<keyword evidence="2" id="KW-1185">Reference proteome</keyword>
<gene>
    <name evidence="1" type="ORF">MRATA1EN1_LOCUS30052</name>
</gene>
<evidence type="ECO:0000313" key="1">
    <source>
        <dbReference type="EMBL" id="CAI9181090.1"/>
    </source>
</evidence>
<evidence type="ECO:0000313" key="2">
    <source>
        <dbReference type="Proteomes" id="UP001176941"/>
    </source>
</evidence>
<organism evidence="1 2">
    <name type="scientific">Rangifer tarandus platyrhynchus</name>
    <name type="common">Svalbard reindeer</name>
    <dbReference type="NCBI Taxonomy" id="3082113"/>
    <lineage>
        <taxon>Eukaryota</taxon>
        <taxon>Metazoa</taxon>
        <taxon>Chordata</taxon>
        <taxon>Craniata</taxon>
        <taxon>Vertebrata</taxon>
        <taxon>Euteleostomi</taxon>
        <taxon>Mammalia</taxon>
        <taxon>Eutheria</taxon>
        <taxon>Laurasiatheria</taxon>
        <taxon>Artiodactyla</taxon>
        <taxon>Ruminantia</taxon>
        <taxon>Pecora</taxon>
        <taxon>Cervidae</taxon>
        <taxon>Odocoileinae</taxon>
        <taxon>Rangifer</taxon>
    </lineage>
</organism>
<reference evidence="1" key="1">
    <citation type="submission" date="2023-04" db="EMBL/GenBank/DDBJ databases">
        <authorList>
            <consortium name="ELIXIR-Norway"/>
        </authorList>
    </citation>
    <scope>NUCLEOTIDE SEQUENCE [LARGE SCALE GENOMIC DNA]</scope>
</reference>